<dbReference type="Proteomes" id="UP001501757">
    <property type="component" value="Unassembled WGS sequence"/>
</dbReference>
<evidence type="ECO:0000313" key="3">
    <source>
        <dbReference type="Proteomes" id="UP001501757"/>
    </source>
</evidence>
<dbReference type="Gene3D" id="3.40.30.10">
    <property type="entry name" value="Glutaredoxin"/>
    <property type="match status" value="1"/>
</dbReference>
<evidence type="ECO:0000313" key="2">
    <source>
        <dbReference type="EMBL" id="GAA0370617.1"/>
    </source>
</evidence>
<name>A0ABN0XQX1_9ALTE</name>
<sequence>MIRVEFFHDAVCGWCYLQSPRLKVVAQELGLEVIHRAFVLQRNEQEMVARFGSMQGAKEEILRHWQACQRQAEQPERFNIEGMRAQPFNYPSGYQAALAAKSAEKLQGQQGHWVLFDAIQTAHLRDNRNIGDQKTLLDIAAEQGFDAGKIARLMLSQDVIKAVELDNARARHLQVRSIPSLYINDSTLISSTLTQGQMRSLLNQEIAQLEATV</sequence>
<dbReference type="EMBL" id="BAAAEI010000023">
    <property type="protein sequence ID" value="GAA0370617.1"/>
    <property type="molecule type" value="Genomic_DNA"/>
</dbReference>
<dbReference type="SUPFAM" id="SSF52833">
    <property type="entry name" value="Thioredoxin-like"/>
    <property type="match status" value="1"/>
</dbReference>
<keyword evidence="3" id="KW-1185">Reference proteome</keyword>
<protein>
    <submittedName>
        <fullName evidence="2">DsbA family protein</fullName>
    </submittedName>
</protein>
<proteinExistence type="predicted"/>
<gene>
    <name evidence="2" type="ORF">GCM10009092_38660</name>
</gene>
<comment type="caution">
    <text evidence="2">The sequence shown here is derived from an EMBL/GenBank/DDBJ whole genome shotgun (WGS) entry which is preliminary data.</text>
</comment>
<feature type="domain" description="DSBA-like thioredoxin" evidence="1">
    <location>
        <begin position="4"/>
        <end position="188"/>
    </location>
</feature>
<dbReference type="InterPro" id="IPR001853">
    <property type="entry name" value="DSBA-like_thioredoxin_dom"/>
</dbReference>
<dbReference type="Pfam" id="PF01323">
    <property type="entry name" value="DSBA"/>
    <property type="match status" value="1"/>
</dbReference>
<organism evidence="2 3">
    <name type="scientific">Bowmanella denitrificans</name>
    <dbReference type="NCBI Taxonomy" id="366582"/>
    <lineage>
        <taxon>Bacteria</taxon>
        <taxon>Pseudomonadati</taxon>
        <taxon>Pseudomonadota</taxon>
        <taxon>Gammaproteobacteria</taxon>
        <taxon>Alteromonadales</taxon>
        <taxon>Alteromonadaceae</taxon>
        <taxon>Bowmanella</taxon>
    </lineage>
</organism>
<accession>A0ABN0XQX1</accession>
<evidence type="ECO:0000259" key="1">
    <source>
        <dbReference type="Pfam" id="PF01323"/>
    </source>
</evidence>
<dbReference type="PANTHER" id="PTHR13887">
    <property type="entry name" value="GLUTATHIONE S-TRANSFERASE KAPPA"/>
    <property type="match status" value="1"/>
</dbReference>
<dbReference type="RefSeq" id="WP_343847116.1">
    <property type="nucleotide sequence ID" value="NZ_BAAAEI010000023.1"/>
</dbReference>
<dbReference type="InterPro" id="IPR036249">
    <property type="entry name" value="Thioredoxin-like_sf"/>
</dbReference>
<reference evidence="3" key="1">
    <citation type="journal article" date="2019" name="Int. J. Syst. Evol. Microbiol.">
        <title>The Global Catalogue of Microorganisms (GCM) 10K type strain sequencing project: providing services to taxonomists for standard genome sequencing and annotation.</title>
        <authorList>
            <consortium name="The Broad Institute Genomics Platform"/>
            <consortium name="The Broad Institute Genome Sequencing Center for Infectious Disease"/>
            <person name="Wu L."/>
            <person name="Ma J."/>
        </authorList>
    </citation>
    <scope>NUCLEOTIDE SEQUENCE [LARGE SCALE GENOMIC DNA]</scope>
    <source>
        <strain evidence="3">JCM 13378</strain>
    </source>
</reference>